<feature type="compositionally biased region" description="Acidic residues" evidence="2">
    <location>
        <begin position="211"/>
        <end position="227"/>
    </location>
</feature>
<evidence type="ECO:0000313" key="5">
    <source>
        <dbReference type="Proteomes" id="UP000183567"/>
    </source>
</evidence>
<dbReference type="AlphaFoldDB" id="A0A1J8QIW0"/>
<protein>
    <recommendedName>
        <fullName evidence="3">FHF complex subunit HOOK-interacting protein C-terminal domain-containing protein</fullName>
    </recommendedName>
</protein>
<dbReference type="InterPro" id="IPR045669">
    <property type="entry name" value="FHIP_C"/>
</dbReference>
<accession>A0A1J8QIW0</accession>
<organism evidence="4 5">
    <name type="scientific">Rhizopogon vesiculosus</name>
    <dbReference type="NCBI Taxonomy" id="180088"/>
    <lineage>
        <taxon>Eukaryota</taxon>
        <taxon>Fungi</taxon>
        <taxon>Dikarya</taxon>
        <taxon>Basidiomycota</taxon>
        <taxon>Agaricomycotina</taxon>
        <taxon>Agaricomycetes</taxon>
        <taxon>Agaricomycetidae</taxon>
        <taxon>Boletales</taxon>
        <taxon>Suillineae</taxon>
        <taxon>Rhizopogonaceae</taxon>
        <taxon>Rhizopogon</taxon>
    </lineage>
</organism>
<feature type="region of interest" description="Disordered" evidence="2">
    <location>
        <begin position="912"/>
        <end position="965"/>
    </location>
</feature>
<dbReference type="STRING" id="180088.A0A1J8QIW0"/>
<evidence type="ECO:0000313" key="4">
    <source>
        <dbReference type="EMBL" id="OJA21606.1"/>
    </source>
</evidence>
<dbReference type="PANTHER" id="PTHR21705:SF11">
    <property type="entry name" value="FHIP FAMILY PROTEIN CG3558"/>
    <property type="match status" value="1"/>
</dbReference>
<dbReference type="OrthoDB" id="5350595at2759"/>
<dbReference type="Pfam" id="PF19314">
    <property type="entry name" value="DUF5917"/>
    <property type="match status" value="1"/>
</dbReference>
<dbReference type="EMBL" id="LVVM01000080">
    <property type="protein sequence ID" value="OJA21606.1"/>
    <property type="molecule type" value="Genomic_DNA"/>
</dbReference>
<dbReference type="Pfam" id="PF10257">
    <property type="entry name" value="RAI16-like"/>
    <property type="match status" value="1"/>
</dbReference>
<feature type="region of interest" description="Disordered" evidence="2">
    <location>
        <begin position="211"/>
        <end position="252"/>
    </location>
</feature>
<reference evidence="4 5" key="1">
    <citation type="submission" date="2016-03" db="EMBL/GenBank/DDBJ databases">
        <title>Comparative genomics of the ectomycorrhizal sister species Rhizopogon vinicolor and Rhizopogon vesiculosus (Basidiomycota: Boletales) reveals a divergence of the mating type B locus.</title>
        <authorList>
            <person name="Mujic A.B."/>
            <person name="Kuo A."/>
            <person name="Tritt A."/>
            <person name="Lipzen A."/>
            <person name="Chen C."/>
            <person name="Johnson J."/>
            <person name="Sharma A."/>
            <person name="Barry K."/>
            <person name="Grigoriev I.V."/>
            <person name="Spatafora J.W."/>
        </authorList>
    </citation>
    <scope>NUCLEOTIDE SEQUENCE [LARGE SCALE GENOMIC DNA]</scope>
    <source>
        <strain evidence="4 5">AM-OR11-056</strain>
    </source>
</reference>
<dbReference type="PANTHER" id="PTHR21705">
    <property type="entry name" value="RAI16 PROTEIN-RELATED"/>
    <property type="match status" value="1"/>
</dbReference>
<proteinExistence type="inferred from homology"/>
<feature type="compositionally biased region" description="Pro residues" evidence="2">
    <location>
        <begin position="947"/>
        <end position="956"/>
    </location>
</feature>
<gene>
    <name evidence="4" type="ORF">AZE42_01655</name>
</gene>
<feature type="domain" description="FHF complex subunit HOOK-interacting protein C-terminal" evidence="3">
    <location>
        <begin position="750"/>
        <end position="794"/>
    </location>
</feature>
<feature type="compositionally biased region" description="Polar residues" evidence="2">
    <location>
        <begin position="237"/>
        <end position="252"/>
    </location>
</feature>
<dbReference type="Proteomes" id="UP000183567">
    <property type="component" value="Unassembled WGS sequence"/>
</dbReference>
<name>A0A1J8QIW0_9AGAM</name>
<comment type="caution">
    <text evidence="4">The sequence shown here is derived from an EMBL/GenBank/DDBJ whole genome shotgun (WGS) entry which is preliminary data.</text>
</comment>
<dbReference type="InterPro" id="IPR019384">
    <property type="entry name" value="FHIP"/>
</dbReference>
<evidence type="ECO:0000256" key="1">
    <source>
        <dbReference type="ARBA" id="ARBA00024336"/>
    </source>
</evidence>
<feature type="region of interest" description="Disordered" evidence="2">
    <location>
        <begin position="516"/>
        <end position="543"/>
    </location>
</feature>
<evidence type="ECO:0000259" key="3">
    <source>
        <dbReference type="Pfam" id="PF19314"/>
    </source>
</evidence>
<comment type="similarity">
    <text evidence="1">Belongs to the FHIP family.</text>
</comment>
<evidence type="ECO:0000256" key="2">
    <source>
        <dbReference type="SAM" id="MobiDB-lite"/>
    </source>
</evidence>
<sequence length="1074" mass="119497">MDYFSKFLRATPQASPKPVQDYAADFSRSWNLIKTTLEHPDERQLTRGIKFTDAPAHLQSMVDALVWESSRTEEGATGACLEFLLKNDVLGTLVRLAEPDRPSGIQAEVLRTVQNMVVLMDEQFLVHSAVHRAILRLLRNCVGDDIQEQLDGRNRVLGAAKNAVRSEPSDYELDLLNLLCILCSRIRTHRELLMIFFHDKHWYHSEPLFAVEEEDEEDEEDEDEDEDGQGKNETGERTSSPTSSQATITSVPTSSHIHKTEYEFLLFNYLLRFVHREGQIGDFARAGLLFLMDVAMSPGEPIHRLAGDEQGSVPTSASETTARDPIMDAALALAEYIVDGDFSDVLGAGLGAVYSLLPSKLEIKSPTLADAPQGMVLGSTGPETEEEKEDAEALMEKNRAIGLEDSSNPDFKSRLDHFLKLLEFLQDIIRRNTIHDSPESNFDASALVGTSIVHSILDAMRRIFLENVLYPSILECSDLDGSAVAVMSYIDIMIRTLEPGQLSDLLVEFLMSEDNDDASRSRPHPRMLNLSSAPPRAADRTTKLRRRKSSAMVLLEMEAPESHKQSEYFTSMGRFTLKDLLLSNLRSKNQATVAAALQLFQTMLRQRCHVSTSGLFLVIHDTNATSYPEPAMIFPEVIVLPNADEDSDEEEFIYPGAEDNKLSAKPQMPPLPTFIQSDVTFSTHEREMGLYLTLVSRVDPSHSDDAFSTGYDHYLRDAVTSIQSHSCFHIHDGEDMDARSKFKHRLNVNDPILSLVLESLRKFFSNSPKRNISLTGVLAELAVCPDRSIAGWLTCALSEAPAFSGSYLDPDDGRDDRSIDSVIDEKFATETNILPAVRLDEHTRPVVHTIFQGLVSQLERYRESVDNFDQYLLERRQGLLFSENLTDALTLSLEPVQEAALSSLSSSGAVDVVLTPETPPPQRPKPKPKTSSLVSFLTPRKNKSTPPKAPYEPTTPPRTGSKNVAASPFVPHYQRTRDIVVEPFAAPVPVSGPWTSTQSSKWTADEDDVFTAGGQWGGDAAVRPKGEDSTEGKVMQVTLSQLLDNVVILEECIKELVAIIHARRSLGIDLVRYV</sequence>
<keyword evidence="5" id="KW-1185">Reference proteome</keyword>